<proteinExistence type="predicted"/>
<reference evidence="1 2" key="1">
    <citation type="journal article" date="2018" name="Int. J. Syst. Evol. Microbiol.">
        <title>Lactobacillus bambusae sp. nov., isolated from a traditional fermented Ma-bamboo shoots of Taiwan.</title>
        <authorList>
            <person name="Wang L.-T."/>
        </authorList>
    </citation>
    <scope>NUCLEOTIDE SEQUENCE [LARGE SCALE GENOMIC DNA]</scope>
    <source>
        <strain evidence="1 2">BS-W1</strain>
    </source>
</reference>
<name>A0A2V1MZ53_9LACO</name>
<keyword evidence="2" id="KW-1185">Reference proteome</keyword>
<dbReference type="RefSeq" id="WP_109250039.1">
    <property type="nucleotide sequence ID" value="NZ_QCXQ01000002.1"/>
</dbReference>
<evidence type="ECO:0000313" key="1">
    <source>
        <dbReference type="EMBL" id="PWG00092.1"/>
    </source>
</evidence>
<dbReference type="Proteomes" id="UP000245080">
    <property type="component" value="Unassembled WGS sequence"/>
</dbReference>
<dbReference type="AlphaFoldDB" id="A0A2V1MZ53"/>
<evidence type="ECO:0000313" key="2">
    <source>
        <dbReference type="Proteomes" id="UP000245080"/>
    </source>
</evidence>
<organism evidence="1 2">
    <name type="scientific">Levilactobacillus bambusae</name>
    <dbReference type="NCBI Taxonomy" id="2024736"/>
    <lineage>
        <taxon>Bacteria</taxon>
        <taxon>Bacillati</taxon>
        <taxon>Bacillota</taxon>
        <taxon>Bacilli</taxon>
        <taxon>Lactobacillales</taxon>
        <taxon>Lactobacillaceae</taxon>
        <taxon>Levilactobacillus</taxon>
    </lineage>
</organism>
<comment type="caution">
    <text evidence="1">The sequence shown here is derived from an EMBL/GenBank/DDBJ whole genome shotgun (WGS) entry which is preliminary data.</text>
</comment>
<protein>
    <submittedName>
        <fullName evidence="1">Uncharacterized protein</fullName>
    </submittedName>
</protein>
<dbReference type="EMBL" id="QCXQ01000002">
    <property type="protein sequence ID" value="PWG00092.1"/>
    <property type="molecule type" value="Genomic_DNA"/>
</dbReference>
<gene>
    <name evidence="1" type="ORF">DCM90_03925</name>
</gene>
<sequence length="66" mass="7345">MSEVQVQKLVQVAAQFGVQLKVAGTRIIKINHQDAELDAATYMPDQMIELIMKIVGVQMQAAYIRA</sequence>
<dbReference type="OrthoDB" id="2317518at2"/>
<accession>A0A2V1MZ53</accession>